<sequence>MTTTSNTHSTLFRGMAIMQEVAASQRGLSVVELMEVVGLPKPTVHRIAVQLETEGYLQRNPVDKRFTIGALLKDFSLSILSNVAVGAPRHAILEALSAEIGETCNCTMLDGNHIVYFDRVECNWPVKINLHPGSHLPLHATASGKLFLAHMKPRDRKRLLNAAPLSANTRQTLTDPELLEKDLKKMKEEGVAFDNEELFDGMVAVAVPVFDRSGRICFTVAVHAPTTRQQLADLQQYIPSLRKAADALAASYCSESDTA</sequence>
<evidence type="ECO:0000256" key="3">
    <source>
        <dbReference type="ARBA" id="ARBA00023163"/>
    </source>
</evidence>
<evidence type="ECO:0000259" key="7">
    <source>
        <dbReference type="PROSITE" id="PS51078"/>
    </source>
</evidence>
<reference evidence="8" key="1">
    <citation type="submission" date="2020-01" db="EMBL/GenBank/DDBJ databases">
        <authorList>
            <person name="Meier V. D."/>
            <person name="Meier V D."/>
        </authorList>
    </citation>
    <scope>NUCLEOTIDE SEQUENCE</scope>
    <source>
        <strain evidence="8">HLG_WM_MAG_09</strain>
    </source>
</reference>
<dbReference type="GO" id="GO:0045892">
    <property type="term" value="P:negative regulation of DNA-templated transcription"/>
    <property type="evidence" value="ECO:0007669"/>
    <property type="project" value="TreeGrafter"/>
</dbReference>
<dbReference type="InterPro" id="IPR036390">
    <property type="entry name" value="WH_DNA-bd_sf"/>
</dbReference>
<dbReference type="EMBL" id="CACVAT010000049">
    <property type="protein sequence ID" value="CAA6803035.1"/>
    <property type="molecule type" value="Genomic_DNA"/>
</dbReference>
<dbReference type="Pfam" id="PF09339">
    <property type="entry name" value="HTH_IclR"/>
    <property type="match status" value="1"/>
</dbReference>
<accession>A0A6S6SJC1</accession>
<dbReference type="InterPro" id="IPR036388">
    <property type="entry name" value="WH-like_DNA-bd_sf"/>
</dbReference>
<dbReference type="PANTHER" id="PTHR30136:SF24">
    <property type="entry name" value="HTH-TYPE TRANSCRIPTIONAL REPRESSOR ALLR"/>
    <property type="match status" value="1"/>
</dbReference>
<keyword evidence="2" id="KW-0238">DNA-binding</keyword>
<dbReference type="GO" id="GO:0003677">
    <property type="term" value="F:DNA binding"/>
    <property type="evidence" value="ECO:0007669"/>
    <property type="project" value="UniProtKB-KW"/>
</dbReference>
<dbReference type="SUPFAM" id="SSF55781">
    <property type="entry name" value="GAF domain-like"/>
    <property type="match status" value="1"/>
</dbReference>
<dbReference type="PROSITE" id="PS51078">
    <property type="entry name" value="ICLR_ED"/>
    <property type="match status" value="1"/>
</dbReference>
<keyword evidence="3" id="KW-0804">Transcription</keyword>
<dbReference type="InterPro" id="IPR014757">
    <property type="entry name" value="Tscrpt_reg_IclR_C"/>
</dbReference>
<dbReference type="Gene3D" id="3.30.450.40">
    <property type="match status" value="1"/>
</dbReference>
<keyword evidence="1" id="KW-0805">Transcription regulation</keyword>
<gene>
    <name evidence="8" type="ORF">HELGO_WM29256</name>
</gene>
<evidence type="ECO:0000259" key="6">
    <source>
        <dbReference type="PROSITE" id="PS51077"/>
    </source>
</evidence>
<dbReference type="Pfam" id="PF01614">
    <property type="entry name" value="IclR_C"/>
    <property type="match status" value="1"/>
</dbReference>
<dbReference type="PROSITE" id="PS51077">
    <property type="entry name" value="HTH_ICLR"/>
    <property type="match status" value="1"/>
</dbReference>
<dbReference type="GO" id="GO:0003700">
    <property type="term" value="F:DNA-binding transcription factor activity"/>
    <property type="evidence" value="ECO:0007669"/>
    <property type="project" value="TreeGrafter"/>
</dbReference>
<dbReference type="Gene3D" id="1.10.10.10">
    <property type="entry name" value="Winged helix-like DNA-binding domain superfamily/Winged helix DNA-binding domain"/>
    <property type="match status" value="1"/>
</dbReference>
<dbReference type="AlphaFoldDB" id="A0A6S6SJC1"/>
<name>A0A6S6SJC1_9GAMM</name>
<evidence type="ECO:0000256" key="1">
    <source>
        <dbReference type="ARBA" id="ARBA00023015"/>
    </source>
</evidence>
<evidence type="ECO:0000256" key="5">
    <source>
        <dbReference type="ARBA" id="ARBA00042627"/>
    </source>
</evidence>
<proteinExistence type="predicted"/>
<evidence type="ECO:0000256" key="4">
    <source>
        <dbReference type="ARBA" id="ARBA00040379"/>
    </source>
</evidence>
<feature type="domain" description="HTH iclR-type" evidence="6">
    <location>
        <begin position="8"/>
        <end position="70"/>
    </location>
</feature>
<feature type="domain" description="IclR-ED" evidence="7">
    <location>
        <begin position="71"/>
        <end position="254"/>
    </location>
</feature>
<organism evidence="8">
    <name type="scientific">uncultured Thiotrichaceae bacterium</name>
    <dbReference type="NCBI Taxonomy" id="298394"/>
    <lineage>
        <taxon>Bacteria</taxon>
        <taxon>Pseudomonadati</taxon>
        <taxon>Pseudomonadota</taxon>
        <taxon>Gammaproteobacteria</taxon>
        <taxon>Thiotrichales</taxon>
        <taxon>Thiotrichaceae</taxon>
        <taxon>environmental samples</taxon>
    </lineage>
</organism>
<dbReference type="InterPro" id="IPR050707">
    <property type="entry name" value="HTH_MetabolicPath_Reg"/>
</dbReference>
<dbReference type="SMART" id="SM00346">
    <property type="entry name" value="HTH_ICLR"/>
    <property type="match status" value="1"/>
</dbReference>
<dbReference type="SUPFAM" id="SSF46785">
    <property type="entry name" value="Winged helix' DNA-binding domain"/>
    <property type="match status" value="1"/>
</dbReference>
<dbReference type="PANTHER" id="PTHR30136">
    <property type="entry name" value="HELIX-TURN-HELIX TRANSCRIPTIONAL REGULATOR, ICLR FAMILY"/>
    <property type="match status" value="1"/>
</dbReference>
<dbReference type="InterPro" id="IPR029016">
    <property type="entry name" value="GAF-like_dom_sf"/>
</dbReference>
<evidence type="ECO:0000313" key="8">
    <source>
        <dbReference type="EMBL" id="CAA6803035.1"/>
    </source>
</evidence>
<protein>
    <recommendedName>
        <fullName evidence="4">HTH-type transcriptional repressor AllR</fullName>
    </recommendedName>
    <alternativeName>
        <fullName evidence="5">Negative regulator of allantoin and glyoxylate utilization operons</fullName>
    </alternativeName>
</protein>
<dbReference type="InterPro" id="IPR005471">
    <property type="entry name" value="Tscrpt_reg_IclR_N"/>
</dbReference>
<evidence type="ECO:0000256" key="2">
    <source>
        <dbReference type="ARBA" id="ARBA00023125"/>
    </source>
</evidence>